<accession>A0ACC2PRC2</accession>
<evidence type="ECO:0000313" key="1">
    <source>
        <dbReference type="EMBL" id="KAJ8686139.1"/>
    </source>
</evidence>
<protein>
    <submittedName>
        <fullName evidence="1">Uncharacterized protein</fullName>
    </submittedName>
</protein>
<comment type="caution">
    <text evidence="1">The sequence shown here is derived from an EMBL/GenBank/DDBJ whole genome shotgun (WGS) entry which is preliminary data.</text>
</comment>
<keyword evidence="2" id="KW-1185">Reference proteome</keyword>
<dbReference type="EMBL" id="CM056741">
    <property type="protein sequence ID" value="KAJ8686139.1"/>
    <property type="molecule type" value="Genomic_DNA"/>
</dbReference>
<name>A0ACC2PRC2_9HYME</name>
<reference evidence="1" key="1">
    <citation type="submission" date="2023-04" db="EMBL/GenBank/DDBJ databases">
        <title>A chromosome-level genome assembly of the parasitoid wasp Eretmocerus hayati.</title>
        <authorList>
            <person name="Zhong Y."/>
            <person name="Liu S."/>
            <person name="Liu Y."/>
        </authorList>
    </citation>
    <scope>NUCLEOTIDE SEQUENCE</scope>
    <source>
        <strain evidence="1">ZJU_SS_LIU_2023</strain>
    </source>
</reference>
<organism evidence="1 2">
    <name type="scientific">Eretmocerus hayati</name>
    <dbReference type="NCBI Taxonomy" id="131215"/>
    <lineage>
        <taxon>Eukaryota</taxon>
        <taxon>Metazoa</taxon>
        <taxon>Ecdysozoa</taxon>
        <taxon>Arthropoda</taxon>
        <taxon>Hexapoda</taxon>
        <taxon>Insecta</taxon>
        <taxon>Pterygota</taxon>
        <taxon>Neoptera</taxon>
        <taxon>Endopterygota</taxon>
        <taxon>Hymenoptera</taxon>
        <taxon>Apocrita</taxon>
        <taxon>Proctotrupomorpha</taxon>
        <taxon>Chalcidoidea</taxon>
        <taxon>Aphelinidae</taxon>
        <taxon>Aphelininae</taxon>
        <taxon>Eretmocerus</taxon>
    </lineage>
</organism>
<gene>
    <name evidence="1" type="ORF">QAD02_021933</name>
</gene>
<sequence>MSKNVASYQNLSEHNRLKEVHGWCDTIHLMEFKGRRINDRLATCTSKERVEVRGMNLAETWAIASAESVTRTPSSRVSDESGFDEILFICWRRADGIVSRCLYKKSSSYAGTMQHTVTVE</sequence>
<dbReference type="Proteomes" id="UP001239111">
    <property type="component" value="Chromosome 1"/>
</dbReference>
<proteinExistence type="predicted"/>
<evidence type="ECO:0000313" key="2">
    <source>
        <dbReference type="Proteomes" id="UP001239111"/>
    </source>
</evidence>